<keyword evidence="3" id="KW-0472">Membrane</keyword>
<evidence type="ECO:0000313" key="4">
    <source>
        <dbReference type="EMBL" id="CUO70113.1"/>
    </source>
</evidence>
<name>A0A174H5C0_9FIRM</name>
<dbReference type="Proteomes" id="UP000095544">
    <property type="component" value="Unassembled WGS sequence"/>
</dbReference>
<protein>
    <submittedName>
        <fullName evidence="4">Uncharacterized protein</fullName>
    </submittedName>
</protein>
<evidence type="ECO:0000256" key="2">
    <source>
        <dbReference type="SAM" id="MobiDB-lite"/>
    </source>
</evidence>
<keyword evidence="3" id="KW-1133">Transmembrane helix</keyword>
<dbReference type="STRING" id="39482.ERS852491_03014"/>
<evidence type="ECO:0000256" key="3">
    <source>
        <dbReference type="SAM" id="Phobius"/>
    </source>
</evidence>
<sequence>MRERRKAENFKKGYTTVELVVVTVIMLILAGTLVVSLVTWYRNAQFRKQNEYAQTIFSAAQNRLSEYSYSGYLGKLESLLEDNGAKSIDEELKNKELIGSSGDPYELEKVWYESEGKGTKAKKYQGTIYSLTGTPADYKAYKNSSWNGVSPEKQRLVQALYRMLETYIYDTSIFSGGTVCVEFSASDGQVFAAMYSDKQENFVYGTPDAEAEKTIDIRDRTYSRRKSVMLGYYGVDTMAKATSPNAEKPVISEVRLNNEDTLNLSFRLSKAEEAWNQLTYQLDVYNATSNKIGLTILLNAQEESDSGKYQWPSAYNEKKQVLGTVTRYWYDKKGKQTAKTLGNYKFYLYVETNGTVHLVLDAADLNATSQTYIEGYQGNGIGNKNYSRPSYSGMGGAAEELSDSYSFHRFGLSAEKIYCKIKGSGTGYKPTALKKSNLADIYYGDESTSSEKDGVTTYRYEIANPRHLFNMRYIEDIEETGGNYTKLFAGNEQELEEYAYQLPENITWLLTKDIDWKALVKNKYLFHGGIVQETNTDFPSICYLRQKSIFETKGYSAKNWKAEKENHTIKGLTVTAQTNDSLELKGTGKEINSTGLFLENKGNIRGISLDSIVVSGISNVGAFCGINSGSLKNLAVKSTSNASSISGKQRLEDNGSYTGGENVGGIFCAQDGKASADKQTFQKLLNRASVKGTRFVGGIAGRLTGDKQSEIKMSECGNYGAVSGRSESAGIEPMFIGGIIGYAENKTQSTDHFVIEDCTSSPQYEAKAVEEIIDGIQNGGSELKGTYVGGIAGYNQWCEIKNCSTENENSRRQGYIFGNQYVGGIVGFNSGPASGIEGNNRVNEAHVIGDTYVGGIVGCNAGVQRNRGGNYVDAEGNVFQDVADGVHVVEPEKEPSLEVKISGWINKGIIVAAGNYAGGITGFNAGWIFGCNSDVANSAEDDSLSEVTNLGGDYAGGIAGYNNGIIGNTKRGADGKATGASGDALSAICYIAGRNYVGGIVGYNDVDALVEDYELAGGYVNASGNFAGGYAGLNASVCLLQYTYDTATDTYGAGSARKLVSKPNAVEGAYFVGGIIGGNLVCTDSIIQTVFQTDNFLGNIEAKAYAGGFIGYNALLTAKGNQKAKVAAYQEGLNIKADENAEITYNFAEEVPGDFAFYTNTGLKISGYEEGVTSSKFGGVRAEVFAGGVLGYSKDLNNLTIQNVENLTPVTASGVIRESVAGEQTGRDEAAEFAYAYAGGIIGIVGNNTTLESCSNRDVGDVTTTGGATYTGALCEINRGIIEKCKASSIGDSSKDQVGGVCGINLGIIMDCEINSSTITGRDNVGGIAAENFGLIHNSKLRTARILSSGKNAGAVTGFNGKFGGHEGRVALTDAETLDSNVVYVTGNINAGGLIGKNEGRLTASGYAKVTISGFVSGTQNVGGIIGENSQSISSFISRSVITASEGNAGGIIGRNTGNYSITECDNYGTVTSVSGYAGGIVAENSGTVKNCKNGGNILASAGNAGGISGNNTGNIELCEVKGNLRITLTALNRVGGISGSNSGMIQQCTIDKISVRNTSKSTNESLAGGIAGLNSGMIRLAGGEILDSEVITYANGSSAGGVAGENSGGGKISGETGNGTSVLIKNVDLQTAPTVSYCNLGGVAGRQLGASSAIEHCEVVDTAIGTIALLGNTDMGYGGIAGINEGNLSDCSFDGTLQVGGNGSNIVNAGGITGKNTAGGLIEHCYIGVDKSNESTVIRSGVSNKDNQTYTAYLGGIAGWNFGTVRECDNFGEADRQKSTDTVVISGNGGIVGGIVGRNEAGAVVTGTDAEKLSTGKGWSVQHYYYINDSGTGGICGWSGSGSSMSFVENHASVANKSGIKDSTAVGGLIGRLENQESNTFSMDHCLNTGKVDGPSNTGGFVGRWKYNGGSIQNSSNTGKIGTEVTSLVSGGMIGSLYDLTDHARILFTGCSNQGEVKGGYAGGLAGRPAVCNTSNQAIFSDCINTGKVTGTTAGAGIMANFNNEFMSVSFSRCRNYGTGTNFYGIANYNNGLVRMQDCFDFSGAGLTRKVSDSDKAKIVNSYYYTKEIEAGMTEEEAQLAVETAKEKKEESEAALQSAKTKVNQIKNPGYGDGIYYSLDAEESFYSSVKNDGGAFKDMFDGKTENGNGCQVRPADGGEIKQSNPLTVKYTLAETALGYDESEGVQELSYPSVKSFGVYWGANSTGSWTRYYIYTVSYTAADGSVKYLKAKDESPENFITAKFTDGKTVKAYKNFGDSLCQAVTTDHPDEATRFFTFGLSYVSGGTQNSFGRFELDNSSQISDITFQADYVATYKGNIYGLLKGDSISGTGYSTAGTVCEFVANAVLPGIELNVTDGIVRNVSEPENPLDKEAWDSASAAYETAKQNLETAAAALEQAEEDLETIRNGGSVGVDGQAPLDDPNKSGSSMYASKTAQTEYPSYNLRSASKAVPNFLEASKIPSITAREAKRRLEAVSYSKLDQKNGNALTLVEQYYLDAYDLKMKAEAPEFSVINAGGKTTLKIKEVPGAYGYQVCWQAKEKGNPDTPHFVPNTVTSLENGQGYAEYDIPQDAEWFGREYTFYVRAVNGTAYMTYYDADGTFQDKDGQYRAPTDPMPENDGQFIAANVSKWGSIKMLLTKPQTAPKVHLELVYLDNTKSFGWKPVLENPEDFEEGTVIPVYMSVSPAGTVATEGNKQAVITVQAGHTYTADKVITKFANDRRDNINFAVKALAIEGRASESPLIMYQSAYYGIDTLKNEDLYTAKWNGFYGNTPDGLSYQLGKTPSGSNVDLYIEAELIVQNYLKYEDGTKIDISVSNGQSHITSTGGAAKISTLANLPSDLLEEYDQYSIQSYPWQNQWYICQYGHIVKQNATKEELYTLKDADRDNESIVNSGTKRLNPGYVVRLEKDGTYTIIYRALLAHSDTFKNQVKQNVLNVHDNPANGQRDYISQSTSANQIPIQPNPVISKDDYEVQPLENGAAYTFKWDQGLLESGAEYILQLYGHTSSGERTLLESQTVVNANEYTFKDSGGSWNYSKMTLRVTRKGIPAGETAVQSKKLPFYTEHTFEVKLALEQIAMPAVQLHKDAAGVTDKDHMYYDVKWTGIADENSEGIMDHLAGYTVTIERSADDKVCSQYSAEETEVLKKDLRENGYEESVDEAAGTVTYSKIIENSDEDIYRDATQVDKTVVITENADGSYAVTRREIWTFLSLSGAERVSSAALERSVDLSEFTGGMTIHVSVKALAEKDSVMYKDGPAGVIREMELPSRLPVPDVADLAMAEKYSTEEYMTIDAMNDDGLHLTMDGSGYGTANGRYELHLLFFEASAVGADGELIQGAQPKYVMKDTISMGGNLAGGTYNLHGTEIEVTDHTGKTSSISLSDCAGMYMAAAVRAVSDSQISSYWSHEYKYNRSYAEFRIPRVQNAVPEMTKSRTGVVYTESGHYEGDTAGQDDNKTEQTTLICTVEAYAEHYLLQIIHNSQNSRQEAGYDTLLEMDWIYAKRDGDKYHIYVLSSDAKEMEGLGEKLEDTYLPDANLANAGYAGSLPADGGSLDLPYELQITAEDGTVFTAVSYLKCQTSEEGKQEFVLVLADPETVNGAGTSEEIRTSQVMAKGISGNIERYEDSAFGSWYQKSDEVTEIAGTTGPVEGQDAPAALSARDGAALEVDGSNARMRHFIYKLPDEAGGVQYRSAYARAEENSMSSLLLLENGQYQNADGKLADTEIMAIEPDGKESATGQRLTFL</sequence>
<dbReference type="OrthoDB" id="2065929at2"/>
<feature type="coiled-coil region" evidence="1">
    <location>
        <begin position="2076"/>
        <end position="2103"/>
    </location>
</feature>
<dbReference type="InterPro" id="IPR012902">
    <property type="entry name" value="N_methyl_site"/>
</dbReference>
<evidence type="ECO:0000313" key="5">
    <source>
        <dbReference type="Proteomes" id="UP000095544"/>
    </source>
</evidence>
<dbReference type="Gene3D" id="2.160.20.110">
    <property type="match status" value="4"/>
</dbReference>
<keyword evidence="1" id="KW-0175">Coiled coil</keyword>
<feature type="region of interest" description="Disordered" evidence="2">
    <location>
        <begin position="2408"/>
        <end position="2433"/>
    </location>
</feature>
<dbReference type="RefSeq" id="WP_055153963.1">
    <property type="nucleotide sequence ID" value="NZ_CYZU01000029.1"/>
</dbReference>
<keyword evidence="3" id="KW-0812">Transmembrane</keyword>
<feature type="transmembrane region" description="Helical" evidence="3">
    <location>
        <begin position="20"/>
        <end position="41"/>
    </location>
</feature>
<proteinExistence type="predicted"/>
<evidence type="ECO:0000256" key="1">
    <source>
        <dbReference type="SAM" id="Coils"/>
    </source>
</evidence>
<organism evidence="4 5">
    <name type="scientific">Faecalicatena contorta</name>
    <dbReference type="NCBI Taxonomy" id="39482"/>
    <lineage>
        <taxon>Bacteria</taxon>
        <taxon>Bacillati</taxon>
        <taxon>Bacillota</taxon>
        <taxon>Clostridia</taxon>
        <taxon>Lachnospirales</taxon>
        <taxon>Lachnospiraceae</taxon>
        <taxon>Faecalicatena</taxon>
    </lineage>
</organism>
<reference evidence="4 5" key="1">
    <citation type="submission" date="2015-09" db="EMBL/GenBank/DDBJ databases">
        <authorList>
            <consortium name="Pathogen Informatics"/>
        </authorList>
    </citation>
    <scope>NUCLEOTIDE SEQUENCE [LARGE SCALE GENOMIC DNA]</scope>
    <source>
        <strain evidence="4 5">2789STDY5834876</strain>
    </source>
</reference>
<dbReference type="EMBL" id="CYZU01000029">
    <property type="protein sequence ID" value="CUO70113.1"/>
    <property type="molecule type" value="Genomic_DNA"/>
</dbReference>
<dbReference type="PROSITE" id="PS00409">
    <property type="entry name" value="PROKAR_NTER_METHYL"/>
    <property type="match status" value="1"/>
</dbReference>
<accession>A0A174H5C0</accession>
<gene>
    <name evidence="4" type="ORF">ERS852491_03014</name>
</gene>